<evidence type="ECO:0000256" key="1">
    <source>
        <dbReference type="SAM" id="SignalP"/>
    </source>
</evidence>
<comment type="caution">
    <text evidence="2">The sequence shown here is derived from an EMBL/GenBank/DDBJ whole genome shotgun (WGS) entry which is preliminary data.</text>
</comment>
<dbReference type="PROSITE" id="PS51318">
    <property type="entry name" value="TAT"/>
    <property type="match status" value="1"/>
</dbReference>
<keyword evidence="1" id="KW-0732">Signal</keyword>
<reference evidence="2 3" key="1">
    <citation type="journal article" date="2024" name="IMA Fungus">
        <title>IMA Genome - F19 : A genome assembly and annotation guide to empower mycologists, including annotated draft genome sequences of Ceratocystis pirilliformis, Diaporthe australafricana, Fusarium ophioides, Paecilomyces lecythidis, and Sporothrix stenoceras.</title>
        <authorList>
            <person name="Aylward J."/>
            <person name="Wilson A.M."/>
            <person name="Visagie C.M."/>
            <person name="Spraker J."/>
            <person name="Barnes I."/>
            <person name="Buitendag C."/>
            <person name="Ceriani C."/>
            <person name="Del Mar Angel L."/>
            <person name="du Plessis D."/>
            <person name="Fuchs T."/>
            <person name="Gasser K."/>
            <person name="Kramer D."/>
            <person name="Li W."/>
            <person name="Munsamy K."/>
            <person name="Piso A."/>
            <person name="Price J.L."/>
            <person name="Sonnekus B."/>
            <person name="Thomas C."/>
            <person name="van der Nest A."/>
            <person name="van Dijk A."/>
            <person name="van Heerden A."/>
            <person name="van Vuuren N."/>
            <person name="Yilmaz N."/>
            <person name="Duong T.A."/>
            <person name="van der Merwe N.A."/>
            <person name="Wingfield M.J."/>
            <person name="Wingfield B.D."/>
        </authorList>
    </citation>
    <scope>NUCLEOTIDE SEQUENCE [LARGE SCALE GENOMIC DNA]</scope>
    <source>
        <strain evidence="2 3">CMW 5346</strain>
    </source>
</reference>
<dbReference type="EMBL" id="JAWCUI010000003">
    <property type="protein sequence ID" value="KAL1903036.1"/>
    <property type="molecule type" value="Genomic_DNA"/>
</dbReference>
<gene>
    <name evidence="2" type="ORF">Sste5346_000949</name>
</gene>
<keyword evidence="3" id="KW-1185">Reference proteome</keyword>
<proteinExistence type="predicted"/>
<evidence type="ECO:0000313" key="3">
    <source>
        <dbReference type="Proteomes" id="UP001583186"/>
    </source>
</evidence>
<sequence>MAPLGRWSILLGLAVVASAASLPGMPAADAAKAEKRDLAGDAASLVDSVLPTGVASELGDLLGGLEKERKRDVAADAVSMLEDALPTQVSSLLEGLLDGISTADFPLYAQAFEDCATKINNMLG</sequence>
<protein>
    <recommendedName>
        <fullName evidence="4">Secreted protein</fullName>
    </recommendedName>
</protein>
<dbReference type="InterPro" id="IPR006311">
    <property type="entry name" value="TAT_signal"/>
</dbReference>
<feature type="signal peptide" evidence="1">
    <location>
        <begin position="1"/>
        <end position="19"/>
    </location>
</feature>
<evidence type="ECO:0008006" key="4">
    <source>
        <dbReference type="Google" id="ProtNLM"/>
    </source>
</evidence>
<organism evidence="2 3">
    <name type="scientific">Sporothrix stenoceras</name>
    <dbReference type="NCBI Taxonomy" id="5173"/>
    <lineage>
        <taxon>Eukaryota</taxon>
        <taxon>Fungi</taxon>
        <taxon>Dikarya</taxon>
        <taxon>Ascomycota</taxon>
        <taxon>Pezizomycotina</taxon>
        <taxon>Sordariomycetes</taxon>
        <taxon>Sordariomycetidae</taxon>
        <taxon>Ophiostomatales</taxon>
        <taxon>Ophiostomataceae</taxon>
        <taxon>Sporothrix</taxon>
    </lineage>
</organism>
<evidence type="ECO:0000313" key="2">
    <source>
        <dbReference type="EMBL" id="KAL1903036.1"/>
    </source>
</evidence>
<feature type="chain" id="PRO_5046072013" description="Secreted protein" evidence="1">
    <location>
        <begin position="20"/>
        <end position="124"/>
    </location>
</feature>
<name>A0ABR3ZQR8_9PEZI</name>
<dbReference type="Proteomes" id="UP001583186">
    <property type="component" value="Unassembled WGS sequence"/>
</dbReference>
<accession>A0ABR3ZQR8</accession>